<evidence type="ECO:0000313" key="9">
    <source>
        <dbReference type="Proteomes" id="UP001189122"/>
    </source>
</evidence>
<gene>
    <name evidence="8" type="ORF">SI7747_11014588</name>
</gene>
<evidence type="ECO:0000259" key="7">
    <source>
        <dbReference type="PROSITE" id="PS50888"/>
    </source>
</evidence>
<comment type="similarity">
    <text evidence="2">Belongs to the bHLH protein family.</text>
</comment>
<dbReference type="GO" id="GO:0046983">
    <property type="term" value="F:protein dimerization activity"/>
    <property type="evidence" value="ECO:0007669"/>
    <property type="project" value="InterPro"/>
</dbReference>
<feature type="region of interest" description="Disordered" evidence="6">
    <location>
        <begin position="72"/>
        <end position="131"/>
    </location>
</feature>
<dbReference type="InterPro" id="IPR036638">
    <property type="entry name" value="HLH_DNA-bd_sf"/>
</dbReference>
<dbReference type="SUPFAM" id="SSF47459">
    <property type="entry name" value="HLH, helix-loop-helix DNA-binding domain"/>
    <property type="match status" value="1"/>
</dbReference>
<organism evidence="8">
    <name type="scientific">Spirodela intermedia</name>
    <name type="common">Intermediate duckweed</name>
    <dbReference type="NCBI Taxonomy" id="51605"/>
    <lineage>
        <taxon>Eukaryota</taxon>
        <taxon>Viridiplantae</taxon>
        <taxon>Streptophyta</taxon>
        <taxon>Embryophyta</taxon>
        <taxon>Tracheophyta</taxon>
        <taxon>Spermatophyta</taxon>
        <taxon>Magnoliopsida</taxon>
        <taxon>Liliopsida</taxon>
        <taxon>Araceae</taxon>
        <taxon>Lemnoideae</taxon>
        <taxon>Spirodela</taxon>
    </lineage>
</organism>
<dbReference type="FunFam" id="4.10.280.10:FF:000002">
    <property type="entry name" value="Basic helix-loop-helix transcription factor"/>
    <property type="match status" value="1"/>
</dbReference>
<dbReference type="Proteomes" id="UP001189122">
    <property type="component" value="Unassembled WGS sequence"/>
</dbReference>
<protein>
    <recommendedName>
        <fullName evidence="7">BHLH domain-containing protein</fullName>
    </recommendedName>
</protein>
<dbReference type="PANTHER" id="PTHR12565:SF184">
    <property type="entry name" value="BHLH TRANSCRIPTION FACTOR"/>
    <property type="match status" value="1"/>
</dbReference>
<evidence type="ECO:0000256" key="1">
    <source>
        <dbReference type="ARBA" id="ARBA00004123"/>
    </source>
</evidence>
<sequence length="293" mass="32109">MEEKRIFEWPSSSFLQPPSEENLVIRELIERLRTVSIPAEPHPTVLCCAADGGGGGGAIALNSVPEGRLRVGKSSTGFADSGGSGGSGGARLSGGGRKRKEEEEEDGGAARGQSQSREKSSKPADAPKQDFIHVRARRGQATDSHSLAERVRREKIRQRMKFLQDLVPGCSKMTGKAVMLDEIINYVQSLQRQVEFLSMKLATVNPRLDLNLESLLAKDVAHLLPQFPHGIQIHRRNLLNVSKSSSSGLRGTTISSASGITTCKMYEAEHHHHHRNHLCVLTEMRPIGARDWV</sequence>
<dbReference type="Pfam" id="PF00010">
    <property type="entry name" value="HLH"/>
    <property type="match status" value="1"/>
</dbReference>
<comment type="subcellular location">
    <subcellularLocation>
        <location evidence="1">Nucleus</location>
    </subcellularLocation>
</comment>
<keyword evidence="3" id="KW-0805">Transcription regulation</keyword>
<proteinExistence type="inferred from homology"/>
<keyword evidence="4" id="KW-0804">Transcription</keyword>
<dbReference type="InterPro" id="IPR024097">
    <property type="entry name" value="bHLH_ZIP_TF"/>
</dbReference>
<keyword evidence="9" id="KW-1185">Reference proteome</keyword>
<evidence type="ECO:0000256" key="4">
    <source>
        <dbReference type="ARBA" id="ARBA00023163"/>
    </source>
</evidence>
<name>A0A7I8JDF1_SPIIN</name>
<evidence type="ECO:0000256" key="5">
    <source>
        <dbReference type="ARBA" id="ARBA00023242"/>
    </source>
</evidence>
<dbReference type="EMBL" id="LR743598">
    <property type="protein sequence ID" value="CAA2628948.1"/>
    <property type="molecule type" value="Genomic_DNA"/>
</dbReference>
<evidence type="ECO:0000313" key="8">
    <source>
        <dbReference type="EMBL" id="CAA2628948.1"/>
    </source>
</evidence>
<feature type="compositionally biased region" description="Basic and acidic residues" evidence="6">
    <location>
        <begin position="116"/>
        <end position="131"/>
    </location>
</feature>
<reference evidence="8 9" key="1">
    <citation type="submission" date="2019-12" db="EMBL/GenBank/DDBJ databases">
        <authorList>
            <person name="Scholz U."/>
            <person name="Mascher M."/>
            <person name="Fiebig A."/>
        </authorList>
    </citation>
    <scope>NUCLEOTIDE SEQUENCE</scope>
</reference>
<dbReference type="EMBL" id="CACRZD030000011">
    <property type="protein sequence ID" value="CAA6668194.1"/>
    <property type="molecule type" value="Genomic_DNA"/>
</dbReference>
<dbReference type="GO" id="GO:0005634">
    <property type="term" value="C:nucleus"/>
    <property type="evidence" value="ECO:0007669"/>
    <property type="project" value="UniProtKB-SubCell"/>
</dbReference>
<evidence type="ECO:0000256" key="6">
    <source>
        <dbReference type="SAM" id="MobiDB-lite"/>
    </source>
</evidence>
<dbReference type="GO" id="GO:0003700">
    <property type="term" value="F:DNA-binding transcription factor activity"/>
    <property type="evidence" value="ECO:0007669"/>
    <property type="project" value="TreeGrafter"/>
</dbReference>
<evidence type="ECO:0000256" key="3">
    <source>
        <dbReference type="ARBA" id="ARBA00023015"/>
    </source>
</evidence>
<dbReference type="Gene3D" id="4.10.280.10">
    <property type="entry name" value="Helix-loop-helix DNA-binding domain"/>
    <property type="match status" value="1"/>
</dbReference>
<dbReference type="CDD" id="cd18919">
    <property type="entry name" value="bHLH_AtBPE_like"/>
    <property type="match status" value="1"/>
</dbReference>
<feature type="domain" description="BHLH" evidence="7">
    <location>
        <begin position="140"/>
        <end position="190"/>
    </location>
</feature>
<dbReference type="PANTHER" id="PTHR12565">
    <property type="entry name" value="STEROL REGULATORY ELEMENT-BINDING PROTEIN"/>
    <property type="match status" value="1"/>
</dbReference>
<dbReference type="SMART" id="SM00353">
    <property type="entry name" value="HLH"/>
    <property type="match status" value="1"/>
</dbReference>
<dbReference type="AlphaFoldDB" id="A0A7I8JDF1"/>
<feature type="compositionally biased region" description="Gly residues" evidence="6">
    <location>
        <begin position="80"/>
        <end position="95"/>
    </location>
</feature>
<dbReference type="PROSITE" id="PS50888">
    <property type="entry name" value="BHLH"/>
    <property type="match status" value="1"/>
</dbReference>
<keyword evidence="5" id="KW-0539">Nucleus</keyword>
<evidence type="ECO:0000256" key="2">
    <source>
        <dbReference type="ARBA" id="ARBA00005510"/>
    </source>
</evidence>
<dbReference type="InterPro" id="IPR011598">
    <property type="entry name" value="bHLH_dom"/>
</dbReference>
<accession>A0A7I8JDF1</accession>